<dbReference type="InterPro" id="IPR043595">
    <property type="entry name" value="FaeB/C/D"/>
</dbReference>
<dbReference type="PANTHER" id="PTHR38050">
    <property type="match status" value="1"/>
</dbReference>
<dbReference type="GO" id="GO:0006508">
    <property type="term" value="P:proteolysis"/>
    <property type="evidence" value="ECO:0007669"/>
    <property type="project" value="InterPro"/>
</dbReference>
<keyword evidence="4 8" id="KW-0732">Signal</keyword>
<keyword evidence="5" id="KW-0378">Hydrolase</keyword>
<name>A0A5C4U4G8_9CORY</name>
<dbReference type="Proteomes" id="UP000312032">
    <property type="component" value="Unassembled WGS sequence"/>
</dbReference>
<dbReference type="InterPro" id="IPR001375">
    <property type="entry name" value="Peptidase_S9_cat"/>
</dbReference>
<evidence type="ECO:0000259" key="9">
    <source>
        <dbReference type="Pfam" id="PF00326"/>
    </source>
</evidence>
<keyword evidence="11" id="KW-1185">Reference proteome</keyword>
<comment type="caution">
    <text evidence="10">The sequence shown here is derived from an EMBL/GenBank/DDBJ whole genome shotgun (WGS) entry which is preliminary data.</text>
</comment>
<evidence type="ECO:0000256" key="4">
    <source>
        <dbReference type="ARBA" id="ARBA00022729"/>
    </source>
</evidence>
<reference evidence="10 11" key="1">
    <citation type="submission" date="2019-06" db="EMBL/GenBank/DDBJ databases">
        <authorList>
            <person name="Li J."/>
        </authorList>
    </citation>
    <scope>NUCLEOTIDE SEQUENCE [LARGE SCALE GENOMIC DNA]</scope>
    <source>
        <strain evidence="10 11">LMG 28165</strain>
    </source>
</reference>
<evidence type="ECO:0000256" key="1">
    <source>
        <dbReference type="ARBA" id="ARBA00004613"/>
    </source>
</evidence>
<dbReference type="PROSITE" id="PS51257">
    <property type="entry name" value="PROKAR_LIPOPROTEIN"/>
    <property type="match status" value="1"/>
</dbReference>
<protein>
    <recommendedName>
        <fullName evidence="9">Peptidase S9 prolyl oligopeptidase catalytic domain-containing protein</fullName>
    </recommendedName>
</protein>
<evidence type="ECO:0000256" key="2">
    <source>
        <dbReference type="ARBA" id="ARBA00022525"/>
    </source>
</evidence>
<proteinExistence type="predicted"/>
<feature type="signal peptide" evidence="8">
    <location>
        <begin position="1"/>
        <end position="21"/>
    </location>
</feature>
<evidence type="ECO:0000313" key="11">
    <source>
        <dbReference type="Proteomes" id="UP000312032"/>
    </source>
</evidence>
<dbReference type="GO" id="GO:0030600">
    <property type="term" value="F:feruloyl esterase activity"/>
    <property type="evidence" value="ECO:0007669"/>
    <property type="project" value="InterPro"/>
</dbReference>
<feature type="domain" description="Peptidase S9 prolyl oligopeptidase catalytic" evidence="9">
    <location>
        <begin position="147"/>
        <end position="196"/>
    </location>
</feature>
<organism evidence="10 11">
    <name type="scientific">Corynebacterium tapiri</name>
    <dbReference type="NCBI Taxonomy" id="1448266"/>
    <lineage>
        <taxon>Bacteria</taxon>
        <taxon>Bacillati</taxon>
        <taxon>Actinomycetota</taxon>
        <taxon>Actinomycetes</taxon>
        <taxon>Mycobacteriales</taxon>
        <taxon>Corynebacteriaceae</taxon>
        <taxon>Corynebacterium</taxon>
    </lineage>
</organism>
<dbReference type="GO" id="GO:0045493">
    <property type="term" value="P:xylan catabolic process"/>
    <property type="evidence" value="ECO:0007669"/>
    <property type="project" value="UniProtKB-KW"/>
</dbReference>
<comment type="subcellular location">
    <subcellularLocation>
        <location evidence="1">Secreted</location>
    </subcellularLocation>
</comment>
<evidence type="ECO:0000313" key="10">
    <source>
        <dbReference type="EMBL" id="TNL98759.1"/>
    </source>
</evidence>
<keyword evidence="3" id="KW-0858">Xylan degradation</keyword>
<evidence type="ECO:0000256" key="3">
    <source>
        <dbReference type="ARBA" id="ARBA00022651"/>
    </source>
</evidence>
<evidence type="ECO:0000256" key="5">
    <source>
        <dbReference type="ARBA" id="ARBA00022801"/>
    </source>
</evidence>
<dbReference type="GO" id="GO:0008236">
    <property type="term" value="F:serine-type peptidase activity"/>
    <property type="evidence" value="ECO:0007669"/>
    <property type="project" value="InterPro"/>
</dbReference>
<dbReference type="GO" id="GO:0005576">
    <property type="term" value="C:extracellular region"/>
    <property type="evidence" value="ECO:0007669"/>
    <property type="project" value="UniProtKB-SubCell"/>
</dbReference>
<dbReference type="EMBL" id="VDHJ01000004">
    <property type="protein sequence ID" value="TNL98759.1"/>
    <property type="molecule type" value="Genomic_DNA"/>
</dbReference>
<keyword evidence="6" id="KW-0119">Carbohydrate metabolism</keyword>
<dbReference type="InterPro" id="IPR029058">
    <property type="entry name" value="AB_hydrolase_fold"/>
</dbReference>
<sequence>MARLRWRAVSWKLLASLLVTATSCALVSSGAPVRPVSHPVPAYQAAADHTEDKVRSVSRTIEVGSRTRSYLLDIPRAAEGDNPGSYPLILAFGGKDVTPRRFAKDSGLEQASHGRAIVVYPQGLKNRWENAPYAHSSRGEDVRFVREIIKELSADYPVDQNRIMAVGHSNGGGMVGAILCQDPGLIDAAMTVAGAFYEGTFSGCATAHPVPIAMLHSTDDTVINYEGGVKWGEPLGSAREAFEEIARRNGCNTHVIAARDIGPNAVRYRPTGCDALTSLTKVEGEGHSWYDEPNVPDVAWNVLNGRDSH</sequence>
<gene>
    <name evidence="10" type="ORF">FHE74_03830</name>
</gene>
<dbReference type="OrthoDB" id="9767239at2"/>
<keyword evidence="2" id="KW-0964">Secreted</keyword>
<evidence type="ECO:0000256" key="7">
    <source>
        <dbReference type="ARBA" id="ARBA00023326"/>
    </source>
</evidence>
<dbReference type="SUPFAM" id="SSF53474">
    <property type="entry name" value="alpha/beta-Hydrolases"/>
    <property type="match status" value="1"/>
</dbReference>
<evidence type="ECO:0000256" key="6">
    <source>
        <dbReference type="ARBA" id="ARBA00023277"/>
    </source>
</evidence>
<dbReference type="Pfam" id="PF00326">
    <property type="entry name" value="Peptidase_S9"/>
    <property type="match status" value="1"/>
</dbReference>
<keyword evidence="7" id="KW-0624">Polysaccharide degradation</keyword>
<accession>A0A5C4U4G8</accession>
<dbReference type="Gene3D" id="3.40.50.1820">
    <property type="entry name" value="alpha/beta hydrolase"/>
    <property type="match status" value="1"/>
</dbReference>
<evidence type="ECO:0000256" key="8">
    <source>
        <dbReference type="SAM" id="SignalP"/>
    </source>
</evidence>
<dbReference type="PANTHER" id="PTHR38050:SF2">
    <property type="entry name" value="FERULOYL ESTERASE C-RELATED"/>
    <property type="match status" value="1"/>
</dbReference>
<feature type="chain" id="PRO_5038918146" description="Peptidase S9 prolyl oligopeptidase catalytic domain-containing protein" evidence="8">
    <location>
        <begin position="22"/>
        <end position="309"/>
    </location>
</feature>
<dbReference type="AlphaFoldDB" id="A0A5C4U4G8"/>